<dbReference type="AlphaFoldDB" id="B8HU99"/>
<reference evidence="2" key="1">
    <citation type="submission" date="2009-01" db="EMBL/GenBank/DDBJ databases">
        <title>Complete sequence of chromosome Cyanothece sp. PCC 7425.</title>
        <authorList>
            <consortium name="US DOE Joint Genome Institute"/>
            <person name="Lucas S."/>
            <person name="Copeland A."/>
            <person name="Lapidus A."/>
            <person name="Glavina del Rio T."/>
            <person name="Dalin E."/>
            <person name="Tice H."/>
            <person name="Bruce D."/>
            <person name="Goodwin L."/>
            <person name="Pitluck S."/>
            <person name="Sims D."/>
            <person name="Meineke L."/>
            <person name="Brettin T."/>
            <person name="Detter J.C."/>
            <person name="Han C."/>
            <person name="Larimer F."/>
            <person name="Land M."/>
            <person name="Hauser L."/>
            <person name="Kyrpides N."/>
            <person name="Ovchinnikova G."/>
            <person name="Liberton M."/>
            <person name="Stoeckel J."/>
            <person name="Banerjee A."/>
            <person name="Singh A."/>
            <person name="Page L."/>
            <person name="Sato H."/>
            <person name="Zhao L."/>
            <person name="Sherman L."/>
            <person name="Pakrasi H."/>
            <person name="Richardson P."/>
        </authorList>
    </citation>
    <scope>NUCLEOTIDE SEQUENCE</scope>
    <source>
        <strain evidence="2">PCC 7425</strain>
    </source>
</reference>
<gene>
    <name evidence="2" type="ordered locus">Cyan7425_2081</name>
</gene>
<organism evidence="2">
    <name type="scientific">Cyanothece sp. (strain PCC 7425 / ATCC 29141)</name>
    <dbReference type="NCBI Taxonomy" id="395961"/>
    <lineage>
        <taxon>Bacteria</taxon>
        <taxon>Bacillati</taxon>
        <taxon>Cyanobacteriota</taxon>
        <taxon>Cyanophyceae</taxon>
        <taxon>Gomontiellales</taxon>
        <taxon>Cyanothecaceae</taxon>
        <taxon>Cyanothece</taxon>
    </lineage>
</organism>
<name>B8HU99_CYAP4</name>
<accession>B8HU99</accession>
<sequence>MGHFGFIRQLSTSLDRLDPGLGSGERREWAFALKRQGRSSGLFFAGLWIALTPIFPPVRPPLTGGYQQQMQYWRWQQQQQINQQIQQFDQRQQQQIQQLQQFQQQQQLQRQQLQRQQQQTADQQRQQLERLQDQMGD</sequence>
<dbReference type="EMBL" id="CP001344">
    <property type="protein sequence ID" value="ACL44444.1"/>
    <property type="molecule type" value="Genomic_DNA"/>
</dbReference>
<keyword evidence="1" id="KW-0175">Coiled coil</keyword>
<proteinExistence type="predicted"/>
<protein>
    <submittedName>
        <fullName evidence="2">Uncharacterized protein</fullName>
    </submittedName>
</protein>
<evidence type="ECO:0000256" key="1">
    <source>
        <dbReference type="SAM" id="Coils"/>
    </source>
</evidence>
<dbReference type="KEGG" id="cyn:Cyan7425_2081"/>
<feature type="coiled-coil region" evidence="1">
    <location>
        <begin position="85"/>
        <end position="134"/>
    </location>
</feature>
<dbReference type="HOGENOM" id="CLU_1861880_0_0_3"/>
<evidence type="ECO:0000313" key="2">
    <source>
        <dbReference type="EMBL" id="ACL44444.1"/>
    </source>
</evidence>